<protein>
    <submittedName>
        <fullName evidence="3">Zinc finger, RING-type</fullName>
    </submittedName>
</protein>
<keyword evidence="1" id="KW-0479">Metal-binding</keyword>
<dbReference type="GO" id="GO:0031624">
    <property type="term" value="F:ubiquitin conjugating enzyme binding"/>
    <property type="evidence" value="ECO:0007669"/>
    <property type="project" value="TreeGrafter"/>
</dbReference>
<dbReference type="Pfam" id="PF13639">
    <property type="entry name" value="zf-RING_2"/>
    <property type="match status" value="1"/>
</dbReference>
<dbReference type="EMBL" id="JBAMMX010000009">
    <property type="protein sequence ID" value="KAK6933782.1"/>
    <property type="molecule type" value="Genomic_DNA"/>
</dbReference>
<comment type="caution">
    <text evidence="3">The sequence shown here is derived from an EMBL/GenBank/DDBJ whole genome shotgun (WGS) entry which is preliminary data.</text>
</comment>
<feature type="domain" description="RING-type" evidence="2">
    <location>
        <begin position="206"/>
        <end position="247"/>
    </location>
</feature>
<dbReference type="PANTHER" id="PTHR46400">
    <property type="entry name" value="RING/U-BOX SUPERFAMILY PROTEIN"/>
    <property type="match status" value="1"/>
</dbReference>
<keyword evidence="1" id="KW-0863">Zinc-finger</keyword>
<dbReference type="PROSITE" id="PS50089">
    <property type="entry name" value="ZF_RING_2"/>
    <property type="match status" value="1"/>
</dbReference>
<evidence type="ECO:0000313" key="4">
    <source>
        <dbReference type="Proteomes" id="UP001370490"/>
    </source>
</evidence>
<reference evidence="3 4" key="1">
    <citation type="submission" date="2023-12" db="EMBL/GenBank/DDBJ databases">
        <title>A high-quality genome assembly for Dillenia turbinata (Dilleniales).</title>
        <authorList>
            <person name="Chanderbali A."/>
        </authorList>
    </citation>
    <scope>NUCLEOTIDE SEQUENCE [LARGE SCALE GENOMIC DNA]</scope>
    <source>
        <strain evidence="3">LSX21</strain>
        <tissue evidence="3">Leaf</tissue>
    </source>
</reference>
<dbReference type="Proteomes" id="UP001370490">
    <property type="component" value="Unassembled WGS sequence"/>
</dbReference>
<evidence type="ECO:0000259" key="2">
    <source>
        <dbReference type="PROSITE" id="PS50089"/>
    </source>
</evidence>
<accession>A0AAN8ZDG7</accession>
<organism evidence="3 4">
    <name type="scientific">Dillenia turbinata</name>
    <dbReference type="NCBI Taxonomy" id="194707"/>
    <lineage>
        <taxon>Eukaryota</taxon>
        <taxon>Viridiplantae</taxon>
        <taxon>Streptophyta</taxon>
        <taxon>Embryophyta</taxon>
        <taxon>Tracheophyta</taxon>
        <taxon>Spermatophyta</taxon>
        <taxon>Magnoliopsida</taxon>
        <taxon>eudicotyledons</taxon>
        <taxon>Gunneridae</taxon>
        <taxon>Pentapetalae</taxon>
        <taxon>Dilleniales</taxon>
        <taxon>Dilleniaceae</taxon>
        <taxon>Dillenia</taxon>
    </lineage>
</organism>
<name>A0AAN8ZDG7_9MAGN</name>
<gene>
    <name evidence="3" type="ORF">RJ641_036676</name>
</gene>
<dbReference type="InterPro" id="IPR033276">
    <property type="entry name" value="BB"/>
</dbReference>
<dbReference type="SUPFAM" id="SSF57850">
    <property type="entry name" value="RING/U-box"/>
    <property type="match status" value="1"/>
</dbReference>
<dbReference type="GO" id="GO:0016567">
    <property type="term" value="P:protein ubiquitination"/>
    <property type="evidence" value="ECO:0007669"/>
    <property type="project" value="InterPro"/>
</dbReference>
<dbReference type="InterPro" id="IPR013083">
    <property type="entry name" value="Znf_RING/FYVE/PHD"/>
</dbReference>
<evidence type="ECO:0000313" key="3">
    <source>
        <dbReference type="EMBL" id="KAK6933782.1"/>
    </source>
</evidence>
<dbReference type="GO" id="GO:0008270">
    <property type="term" value="F:zinc ion binding"/>
    <property type="evidence" value="ECO:0007669"/>
    <property type="project" value="UniProtKB-KW"/>
</dbReference>
<dbReference type="GO" id="GO:0046621">
    <property type="term" value="P:negative regulation of organ growth"/>
    <property type="evidence" value="ECO:0007669"/>
    <property type="project" value="InterPro"/>
</dbReference>
<dbReference type="PANTHER" id="PTHR46400:SF3">
    <property type="entry name" value="E3 UBIQUITIN LIGASE BIG BROTHER-LIKE PROTEIN"/>
    <property type="match status" value="1"/>
</dbReference>
<evidence type="ECO:0000256" key="1">
    <source>
        <dbReference type="PROSITE-ProRule" id="PRU00175"/>
    </source>
</evidence>
<dbReference type="AlphaFoldDB" id="A0AAN8ZDG7"/>
<keyword evidence="1" id="KW-0862">Zinc</keyword>
<proteinExistence type="predicted"/>
<dbReference type="Gene3D" id="3.30.40.10">
    <property type="entry name" value="Zinc/RING finger domain, C3HC4 (zinc finger)"/>
    <property type="match status" value="1"/>
</dbReference>
<dbReference type="GO" id="GO:0004842">
    <property type="term" value="F:ubiquitin-protein transferase activity"/>
    <property type="evidence" value="ECO:0007669"/>
    <property type="project" value="InterPro"/>
</dbReference>
<sequence length="257" mass="29500">MCFSAFAESGTSVHFHSQEDSSSFPPFHWEFFELRLIFDSFVGLKMSGSSSRQMEVHYINTGYPYTVTESFMDFFEGLSHVPLNYAYPPPIHDQESMYWSMNSNSYKFGYSGLGSTYCSSYELNDHLRRTEVSRRAWEYPLAMQIEEPNTVEIQSGENAVTGELLDLGEAVGSQSRGLSPDLISLLPTSRFKSGGFFSRKRSEERCVICQMRYKRGHKQIILPCKHVYHTDCGRKWLSINKTCPVCNLEVFGEESRQ</sequence>
<keyword evidence="4" id="KW-1185">Reference proteome</keyword>
<dbReference type="InterPro" id="IPR001841">
    <property type="entry name" value="Znf_RING"/>
</dbReference>
<dbReference type="FunFam" id="3.30.40.10:FF:000226">
    <property type="entry name" value="E3 ubiquitin ligase BIG BROTHER"/>
    <property type="match status" value="1"/>
</dbReference>
<dbReference type="SMART" id="SM00184">
    <property type="entry name" value="RING"/>
    <property type="match status" value="1"/>
</dbReference>